<feature type="domain" description="Peptidase C1A papain C-terminal" evidence="1">
    <location>
        <begin position="5"/>
        <end position="65"/>
    </location>
</feature>
<dbReference type="Pfam" id="PF00112">
    <property type="entry name" value="Peptidase_C1"/>
    <property type="match status" value="1"/>
</dbReference>
<accession>A0A022S029</accession>
<gene>
    <name evidence="2" type="ORF">MIMGU_mgv11b018858mg</name>
</gene>
<dbReference type="InterPro" id="IPR000668">
    <property type="entry name" value="Peptidase_C1A_C"/>
</dbReference>
<proteinExistence type="predicted"/>
<dbReference type="GO" id="GO:0008234">
    <property type="term" value="F:cysteine-type peptidase activity"/>
    <property type="evidence" value="ECO:0007669"/>
    <property type="project" value="InterPro"/>
</dbReference>
<reference evidence="2 3" key="1">
    <citation type="journal article" date="2013" name="Proc. Natl. Acad. Sci. U.S.A.">
        <title>Fine-scale variation in meiotic recombination in Mimulus inferred from population shotgun sequencing.</title>
        <authorList>
            <person name="Hellsten U."/>
            <person name="Wright K.M."/>
            <person name="Jenkins J."/>
            <person name="Shu S."/>
            <person name="Yuan Y."/>
            <person name="Wessler S.R."/>
            <person name="Schmutz J."/>
            <person name="Willis J.H."/>
            <person name="Rokhsar D.S."/>
        </authorList>
    </citation>
    <scope>NUCLEOTIDE SEQUENCE [LARGE SCALE GENOMIC DNA]</scope>
    <source>
        <strain evidence="3">cv. DUN x IM62</strain>
    </source>
</reference>
<dbReference type="Gene3D" id="3.90.70.10">
    <property type="entry name" value="Cysteine proteinases"/>
    <property type="match status" value="1"/>
</dbReference>
<organism evidence="2 3">
    <name type="scientific">Erythranthe guttata</name>
    <name type="common">Yellow monkey flower</name>
    <name type="synonym">Mimulus guttatus</name>
    <dbReference type="NCBI Taxonomy" id="4155"/>
    <lineage>
        <taxon>Eukaryota</taxon>
        <taxon>Viridiplantae</taxon>
        <taxon>Streptophyta</taxon>
        <taxon>Embryophyta</taxon>
        <taxon>Tracheophyta</taxon>
        <taxon>Spermatophyta</taxon>
        <taxon>Magnoliopsida</taxon>
        <taxon>eudicotyledons</taxon>
        <taxon>Gunneridae</taxon>
        <taxon>Pentapetalae</taxon>
        <taxon>asterids</taxon>
        <taxon>lamiids</taxon>
        <taxon>Lamiales</taxon>
        <taxon>Phrymaceae</taxon>
        <taxon>Erythranthe</taxon>
    </lineage>
</organism>
<protein>
    <recommendedName>
        <fullName evidence="1">Peptidase C1A papain C-terminal domain-containing protein</fullName>
    </recommendedName>
</protein>
<dbReference type="Proteomes" id="UP000030748">
    <property type="component" value="Unassembled WGS sequence"/>
</dbReference>
<dbReference type="SUPFAM" id="SSF54001">
    <property type="entry name" value="Cysteine proteinases"/>
    <property type="match status" value="1"/>
</dbReference>
<sequence>MRFLARGPIVGTMEVYESFSKHKEGLEEGRFHSVLLVGGSDDEVREKHYEVHNSWGDGWTYRGGAKVAGHLIRPYYNTFGKRLVQPDHQITEMRIGVPVEELSLNNVFHYCGFDLVHTYERQIFALEQQQIVAGLQYFRVRLFECEREEYPGDGFEIEELRRLRGGAEVETGHVFAAAVVELSFMYPFSN</sequence>
<evidence type="ECO:0000259" key="1">
    <source>
        <dbReference type="Pfam" id="PF00112"/>
    </source>
</evidence>
<name>A0A022S029_ERYGU</name>
<dbReference type="GO" id="GO:0006508">
    <property type="term" value="P:proteolysis"/>
    <property type="evidence" value="ECO:0007669"/>
    <property type="project" value="InterPro"/>
</dbReference>
<dbReference type="InterPro" id="IPR038765">
    <property type="entry name" value="Papain-like_cys_pep_sf"/>
</dbReference>
<dbReference type="AlphaFoldDB" id="A0A022S029"/>
<evidence type="ECO:0000313" key="3">
    <source>
        <dbReference type="Proteomes" id="UP000030748"/>
    </source>
</evidence>
<dbReference type="EMBL" id="KI630177">
    <property type="protein sequence ID" value="EYU45674.1"/>
    <property type="molecule type" value="Genomic_DNA"/>
</dbReference>
<evidence type="ECO:0000313" key="2">
    <source>
        <dbReference type="EMBL" id="EYU45674.1"/>
    </source>
</evidence>
<keyword evidence="3" id="KW-1185">Reference proteome</keyword>